<dbReference type="PROSITE" id="PS50800">
    <property type="entry name" value="SAP"/>
    <property type="match status" value="1"/>
</dbReference>
<dbReference type="InterPro" id="IPR003034">
    <property type="entry name" value="SAP_dom"/>
</dbReference>
<feature type="compositionally biased region" description="Basic and acidic residues" evidence="3">
    <location>
        <begin position="75"/>
        <end position="96"/>
    </location>
</feature>
<proteinExistence type="inferred from homology"/>
<comment type="similarity">
    <text evidence="2">Belongs to the SAP domain-containing ribonucleoprotein family.</text>
</comment>
<dbReference type="SUPFAM" id="SSF68906">
    <property type="entry name" value="SAP domain"/>
    <property type="match status" value="1"/>
</dbReference>
<feature type="compositionally biased region" description="Acidic residues" evidence="3">
    <location>
        <begin position="61"/>
        <end position="72"/>
    </location>
</feature>
<dbReference type="PANTHER" id="PTHR46551:SF1">
    <property type="entry name" value="SAP DOMAIN-CONTAINING RIBONUCLEOPROTEIN"/>
    <property type="match status" value="1"/>
</dbReference>
<evidence type="ECO:0000259" key="4">
    <source>
        <dbReference type="PROSITE" id="PS50800"/>
    </source>
</evidence>
<dbReference type="AlphaFoldDB" id="A0AAW2GY90"/>
<dbReference type="Pfam" id="PF02037">
    <property type="entry name" value="SAP"/>
    <property type="match status" value="1"/>
</dbReference>
<dbReference type="PANTHER" id="PTHR46551">
    <property type="entry name" value="SAP DOMAIN-CONTAINING RIBONUCLEOPROTEIN"/>
    <property type="match status" value="1"/>
</dbReference>
<gene>
    <name evidence="5" type="ORF">PUN28_000186</name>
</gene>
<dbReference type="InterPro" id="IPR036361">
    <property type="entry name" value="SAP_dom_sf"/>
</dbReference>
<name>A0AAW2GY90_9HYME</name>
<organism evidence="5 6">
    <name type="scientific">Cardiocondyla obscurior</name>
    <dbReference type="NCBI Taxonomy" id="286306"/>
    <lineage>
        <taxon>Eukaryota</taxon>
        <taxon>Metazoa</taxon>
        <taxon>Ecdysozoa</taxon>
        <taxon>Arthropoda</taxon>
        <taxon>Hexapoda</taxon>
        <taxon>Insecta</taxon>
        <taxon>Pterygota</taxon>
        <taxon>Neoptera</taxon>
        <taxon>Endopterygota</taxon>
        <taxon>Hymenoptera</taxon>
        <taxon>Apocrita</taxon>
        <taxon>Aculeata</taxon>
        <taxon>Formicoidea</taxon>
        <taxon>Formicidae</taxon>
        <taxon>Myrmicinae</taxon>
        <taxon>Cardiocondyla</taxon>
    </lineage>
</organism>
<keyword evidence="6" id="KW-1185">Reference proteome</keyword>
<evidence type="ECO:0000256" key="2">
    <source>
        <dbReference type="ARBA" id="ARBA00046328"/>
    </source>
</evidence>
<feature type="domain" description="SAP" evidence="4">
    <location>
        <begin position="6"/>
        <end position="40"/>
    </location>
</feature>
<keyword evidence="1" id="KW-0597">Phosphoprotein</keyword>
<dbReference type="GO" id="GO:0005634">
    <property type="term" value="C:nucleus"/>
    <property type="evidence" value="ECO:0007669"/>
    <property type="project" value="TreeGrafter"/>
</dbReference>
<comment type="caution">
    <text evidence="5">The sequence shown here is derived from an EMBL/GenBank/DDBJ whole genome shotgun (WGS) entry which is preliminary data.</text>
</comment>
<reference evidence="5 6" key="1">
    <citation type="submission" date="2023-03" db="EMBL/GenBank/DDBJ databases">
        <title>High recombination rates correlate with genetic variation in Cardiocondyla obscurior ants.</title>
        <authorList>
            <person name="Errbii M."/>
        </authorList>
    </citation>
    <scope>NUCLEOTIDE SEQUENCE [LARGE SCALE GENOMIC DNA]</scope>
    <source>
        <strain evidence="5">Alpha-2009</strain>
        <tissue evidence="5">Whole body</tissue>
    </source>
</reference>
<feature type="region of interest" description="Disordered" evidence="3">
    <location>
        <begin position="51"/>
        <end position="96"/>
    </location>
</feature>
<dbReference type="EMBL" id="JADYXP020000001">
    <property type="protein sequence ID" value="KAL0132224.1"/>
    <property type="molecule type" value="Genomic_DNA"/>
</dbReference>
<dbReference type="SMART" id="SM00513">
    <property type="entry name" value="SAP"/>
    <property type="match status" value="1"/>
</dbReference>
<dbReference type="InterPro" id="IPR052240">
    <property type="entry name" value="SAP_domain_ribonucleoprotein"/>
</dbReference>
<protein>
    <recommendedName>
        <fullName evidence="4">SAP domain-containing protein</fullName>
    </recommendedName>
</protein>
<evidence type="ECO:0000256" key="1">
    <source>
        <dbReference type="ARBA" id="ARBA00022553"/>
    </source>
</evidence>
<dbReference type="Gene3D" id="1.10.720.30">
    <property type="entry name" value="SAP domain"/>
    <property type="match status" value="1"/>
</dbReference>
<dbReference type="Proteomes" id="UP001430953">
    <property type="component" value="Unassembled WGS sequence"/>
</dbReference>
<accession>A0AAW2GY90</accession>
<evidence type="ECO:0000313" key="6">
    <source>
        <dbReference type="Proteomes" id="UP001430953"/>
    </source>
</evidence>
<evidence type="ECO:0000256" key="3">
    <source>
        <dbReference type="SAM" id="MobiDB-lite"/>
    </source>
</evidence>
<evidence type="ECO:0000313" key="5">
    <source>
        <dbReference type="EMBL" id="KAL0132224.1"/>
    </source>
</evidence>
<sequence length="140" mass="15569">MSDAPGYEFTVAELKKTLRARGLPTSGVKLELIKRLSEHDPNIWAELVPIARSTPVRDDASQEDDEEAEAQVEDGASRTEEPREDDMSGEREAREGAMRLEIELLRREKECAERERRLLQRELKALGNSPVAGSVAAGAI</sequence>
<dbReference type="GO" id="GO:0016973">
    <property type="term" value="P:poly(A)+ mRNA export from nucleus"/>
    <property type="evidence" value="ECO:0007669"/>
    <property type="project" value="TreeGrafter"/>
</dbReference>